<dbReference type="EMBL" id="CAJVQA010026592">
    <property type="protein sequence ID" value="CAG8789522.1"/>
    <property type="molecule type" value="Genomic_DNA"/>
</dbReference>
<feature type="non-terminal residue" evidence="1">
    <location>
        <position position="1"/>
    </location>
</feature>
<comment type="caution">
    <text evidence="1">The sequence shown here is derived from an EMBL/GenBank/DDBJ whole genome shotgun (WGS) entry which is preliminary data.</text>
</comment>
<protein>
    <submittedName>
        <fullName evidence="1">19589_t:CDS:1</fullName>
    </submittedName>
</protein>
<dbReference type="AlphaFoldDB" id="A0A9N9JN00"/>
<dbReference type="Proteomes" id="UP000789759">
    <property type="component" value="Unassembled WGS sequence"/>
</dbReference>
<reference evidence="1" key="1">
    <citation type="submission" date="2021-06" db="EMBL/GenBank/DDBJ databases">
        <authorList>
            <person name="Kallberg Y."/>
            <person name="Tangrot J."/>
            <person name="Rosling A."/>
        </authorList>
    </citation>
    <scope>NUCLEOTIDE SEQUENCE</scope>
    <source>
        <strain evidence="1">FL966</strain>
    </source>
</reference>
<keyword evidence="2" id="KW-1185">Reference proteome</keyword>
<feature type="non-terminal residue" evidence="1">
    <location>
        <position position="70"/>
    </location>
</feature>
<gene>
    <name evidence="1" type="ORF">CPELLU_LOCUS16911</name>
</gene>
<accession>A0A9N9JN00</accession>
<organism evidence="1 2">
    <name type="scientific">Cetraspora pellucida</name>
    <dbReference type="NCBI Taxonomy" id="1433469"/>
    <lineage>
        <taxon>Eukaryota</taxon>
        <taxon>Fungi</taxon>
        <taxon>Fungi incertae sedis</taxon>
        <taxon>Mucoromycota</taxon>
        <taxon>Glomeromycotina</taxon>
        <taxon>Glomeromycetes</taxon>
        <taxon>Diversisporales</taxon>
        <taxon>Gigasporaceae</taxon>
        <taxon>Cetraspora</taxon>
    </lineage>
</organism>
<evidence type="ECO:0000313" key="1">
    <source>
        <dbReference type="EMBL" id="CAG8789522.1"/>
    </source>
</evidence>
<sequence>ILRFVRDAMQELIIRYLLFTSHNEQSDDEFEEFDNEEFDPNQIAIYRATSIAESTDATKAFENLLVRSVS</sequence>
<proteinExistence type="predicted"/>
<name>A0A9N9JN00_9GLOM</name>
<evidence type="ECO:0000313" key="2">
    <source>
        <dbReference type="Proteomes" id="UP000789759"/>
    </source>
</evidence>